<dbReference type="InterPro" id="IPR045864">
    <property type="entry name" value="aa-tRNA-synth_II/BPL/LPL"/>
</dbReference>
<reference evidence="13" key="1">
    <citation type="journal article" date="2019" name="Int. J. Syst. Evol. Microbiol.">
        <title>The Global Catalogue of Microorganisms (GCM) 10K type strain sequencing project: providing services to taxonomists for standard genome sequencing and annotation.</title>
        <authorList>
            <consortium name="The Broad Institute Genomics Platform"/>
            <consortium name="The Broad Institute Genome Sequencing Center for Infectious Disease"/>
            <person name="Wu L."/>
            <person name="Ma J."/>
        </authorList>
    </citation>
    <scope>NUCLEOTIDE SEQUENCE [LARGE SCALE GENOMIC DNA]</scope>
    <source>
        <strain evidence="13">CGMCC 1.5362</strain>
    </source>
</reference>
<dbReference type="InterPro" id="IPR007214">
    <property type="entry name" value="YbaK/aa-tRNA-synth-assoc-dom"/>
</dbReference>
<evidence type="ECO:0000256" key="5">
    <source>
        <dbReference type="ARBA" id="ARBA00022741"/>
    </source>
</evidence>
<dbReference type="InterPro" id="IPR044140">
    <property type="entry name" value="ProRS_anticodon_short"/>
</dbReference>
<dbReference type="PROSITE" id="PS50862">
    <property type="entry name" value="AA_TRNA_LIGASE_II"/>
    <property type="match status" value="1"/>
</dbReference>
<comment type="subunit">
    <text evidence="2 10">Homodimer.</text>
</comment>
<keyword evidence="8 10" id="KW-0030">Aminoacyl-tRNA synthetase</keyword>
<evidence type="ECO:0000256" key="1">
    <source>
        <dbReference type="ARBA" id="ARBA00004496"/>
    </source>
</evidence>
<keyword evidence="4 10" id="KW-0436">Ligase</keyword>
<dbReference type="InterPro" id="IPR033730">
    <property type="entry name" value="ProRS_core_prok"/>
</dbReference>
<dbReference type="EC" id="6.1.1.15" evidence="10"/>
<dbReference type="NCBIfam" id="TIGR00409">
    <property type="entry name" value="proS_fam_II"/>
    <property type="match status" value="1"/>
</dbReference>
<dbReference type="Proteomes" id="UP000662111">
    <property type="component" value="Unassembled WGS sequence"/>
</dbReference>
<comment type="catalytic activity">
    <reaction evidence="9 10">
        <text>tRNA(Pro) + L-proline + ATP = L-prolyl-tRNA(Pro) + AMP + diphosphate</text>
        <dbReference type="Rhea" id="RHEA:14305"/>
        <dbReference type="Rhea" id="RHEA-COMP:9700"/>
        <dbReference type="Rhea" id="RHEA-COMP:9702"/>
        <dbReference type="ChEBI" id="CHEBI:30616"/>
        <dbReference type="ChEBI" id="CHEBI:33019"/>
        <dbReference type="ChEBI" id="CHEBI:60039"/>
        <dbReference type="ChEBI" id="CHEBI:78442"/>
        <dbReference type="ChEBI" id="CHEBI:78532"/>
        <dbReference type="ChEBI" id="CHEBI:456215"/>
        <dbReference type="EC" id="6.1.1.15"/>
    </reaction>
</comment>
<comment type="caution">
    <text evidence="12">The sequence shown here is derived from an EMBL/GenBank/DDBJ whole genome shotgun (WGS) entry which is preliminary data.</text>
</comment>
<dbReference type="PANTHER" id="PTHR42753">
    <property type="entry name" value="MITOCHONDRIAL RIBOSOME PROTEIN L39/PROLYL-TRNA LIGASE FAMILY MEMBER"/>
    <property type="match status" value="1"/>
</dbReference>
<dbReference type="CDD" id="cd00861">
    <property type="entry name" value="ProRS_anticodon_short"/>
    <property type="match status" value="1"/>
</dbReference>
<evidence type="ECO:0000259" key="11">
    <source>
        <dbReference type="PROSITE" id="PS50862"/>
    </source>
</evidence>
<keyword evidence="13" id="KW-1185">Reference proteome</keyword>
<dbReference type="EMBL" id="BMLB01000002">
    <property type="protein sequence ID" value="GGK62088.1"/>
    <property type="molecule type" value="Genomic_DNA"/>
</dbReference>
<dbReference type="PANTHER" id="PTHR42753:SF2">
    <property type="entry name" value="PROLINE--TRNA LIGASE"/>
    <property type="match status" value="1"/>
</dbReference>
<dbReference type="SUPFAM" id="SSF52954">
    <property type="entry name" value="Class II aaRS ABD-related"/>
    <property type="match status" value="1"/>
</dbReference>
<evidence type="ECO:0000256" key="8">
    <source>
        <dbReference type="ARBA" id="ARBA00023146"/>
    </source>
</evidence>
<evidence type="ECO:0000256" key="3">
    <source>
        <dbReference type="ARBA" id="ARBA00022490"/>
    </source>
</evidence>
<dbReference type="NCBIfam" id="NF006625">
    <property type="entry name" value="PRK09194.1"/>
    <property type="match status" value="1"/>
</dbReference>
<dbReference type="CDD" id="cd00779">
    <property type="entry name" value="ProRS_core_prok"/>
    <property type="match status" value="1"/>
</dbReference>
<comment type="function">
    <text evidence="10">Catalyzes the attachment of proline to tRNA(Pro) in a two-step reaction: proline is first activated by ATP to form Pro-AMP and then transferred to the acceptor end of tRNA(Pro). As ProRS can inadvertently accommodate and process non-cognate amino acids such as alanine and cysteine, to avoid such errors it has two additional distinct editing activities against alanine. One activity is designated as 'pretransfer' editing and involves the tRNA(Pro)-independent hydrolysis of activated Ala-AMP. The other activity is designated 'posttransfer' editing and involves deacylation of mischarged Ala-tRNA(Pro). The misacylated Cys-tRNA(Pro) is not edited by ProRS.</text>
</comment>
<keyword evidence="3 10" id="KW-0963">Cytoplasm</keyword>
<dbReference type="SUPFAM" id="SSF55826">
    <property type="entry name" value="YbaK/ProRS associated domain"/>
    <property type="match status" value="1"/>
</dbReference>
<dbReference type="GO" id="GO:0016874">
    <property type="term" value="F:ligase activity"/>
    <property type="evidence" value="ECO:0007669"/>
    <property type="project" value="UniProtKB-KW"/>
</dbReference>
<dbReference type="InterPro" id="IPR006195">
    <property type="entry name" value="aa-tRNA-synth_II"/>
</dbReference>
<evidence type="ECO:0000256" key="9">
    <source>
        <dbReference type="ARBA" id="ARBA00047671"/>
    </source>
</evidence>
<dbReference type="InterPro" id="IPR036754">
    <property type="entry name" value="YbaK/aa-tRNA-synt-asso_dom_sf"/>
</dbReference>
<evidence type="ECO:0000313" key="13">
    <source>
        <dbReference type="Proteomes" id="UP000662111"/>
    </source>
</evidence>
<dbReference type="InterPro" id="IPR050062">
    <property type="entry name" value="Pro-tRNA_synthetase"/>
</dbReference>
<dbReference type="InterPro" id="IPR036621">
    <property type="entry name" value="Anticodon-bd_dom_sf"/>
</dbReference>
<dbReference type="Pfam" id="PF04073">
    <property type="entry name" value="tRNA_edit"/>
    <property type="match status" value="1"/>
</dbReference>
<evidence type="ECO:0000256" key="2">
    <source>
        <dbReference type="ARBA" id="ARBA00011738"/>
    </source>
</evidence>
<comment type="similarity">
    <text evidence="10">Belongs to the class-II aminoacyl-tRNA synthetase family. ProS type 1 subfamily.</text>
</comment>
<dbReference type="HAMAP" id="MF_01569">
    <property type="entry name" value="Pro_tRNA_synth_type1"/>
    <property type="match status" value="1"/>
</dbReference>
<evidence type="ECO:0000256" key="6">
    <source>
        <dbReference type="ARBA" id="ARBA00022840"/>
    </source>
</evidence>
<protein>
    <recommendedName>
        <fullName evidence="10">Proline--tRNA ligase</fullName>
        <ecNumber evidence="10">6.1.1.15</ecNumber>
    </recommendedName>
    <alternativeName>
        <fullName evidence="10">Prolyl-tRNA synthetase</fullName>
        <shortName evidence="10">ProRS</shortName>
    </alternativeName>
</protein>
<sequence length="600" mass="65374">MAMRLSTLFLRTLREDPADAELPGHKLLVRAGYIRRAAPGVYTWLPLGLKVLRKVEQIVREEMDAIGAQELSFPALLPREPYEATNRWTEYGDNIFRLQDRKGADYLLGPTHEEMFTLAVKDMFSSYKELPLSLYQIQTKYRDEARPRAGLLRGREFVMKDSYSFDVDDEGLQASYDAHRAAYVRIFDRLGFEYVIVAAMSGAMGGSASEEFLAVSPIGEDTFVRNDSGTYAANVEAVVMPVADPVAPEVVALTPAAHVEDTPDTPTIETLVASLNAHHPRQDGRGWTAADTLKNVLVVLVHPDGTREPLAIGVPGDREVDAKRLEAQVSPAEVTAFEEKDFAAYPMLAKGYIGPGVLGENNADPRSSRIRYLLDPSVAEGSAWVTGADEHGKHVLDLVHGRDFTADGTIQAAEIRDGDPSPDGDGVLHTARGIEMGHIFQLGRKFAEALDLKVLDEFGKLVTVTMGSYGIGVSRAVAAIAEGTHDDIGLCWPRELAPADVHVVATGKDQTVFDQGELLVADLEAAGLTVVYDDRRKVSPGVKFKDAELLGMPTIVVIGKGLADGTIEIKDRRTGERRDVPVERTVGEVLAEVRGDAHPA</sequence>
<dbReference type="InterPro" id="IPR004154">
    <property type="entry name" value="Anticodon-bd"/>
</dbReference>
<dbReference type="Gene3D" id="3.90.960.10">
    <property type="entry name" value="YbaK/aminoacyl-tRNA synthetase-associated domain"/>
    <property type="match status" value="1"/>
</dbReference>
<comment type="domain">
    <text evidence="10">Consists of three domains: the N-terminal catalytic domain, the editing domain and the C-terminal anticodon-binding domain.</text>
</comment>
<comment type="subcellular location">
    <subcellularLocation>
        <location evidence="1 10">Cytoplasm</location>
    </subcellularLocation>
</comment>
<dbReference type="InterPro" id="IPR023717">
    <property type="entry name" value="Pro-tRNA-Synthase_IIa_type1"/>
</dbReference>
<proteinExistence type="inferred from homology"/>
<accession>A0ABQ2F5C0</accession>
<dbReference type="Gene3D" id="3.40.50.800">
    <property type="entry name" value="Anticodon-binding domain"/>
    <property type="match status" value="1"/>
</dbReference>
<keyword evidence="5 10" id="KW-0547">Nucleotide-binding</keyword>
<evidence type="ECO:0000256" key="10">
    <source>
        <dbReference type="HAMAP-Rule" id="MF_01569"/>
    </source>
</evidence>
<name>A0ABQ2F5C0_9MICO</name>
<dbReference type="InterPro" id="IPR002316">
    <property type="entry name" value="Pro-tRNA-ligase_IIa"/>
</dbReference>
<gene>
    <name evidence="10 12" type="primary">proS</name>
    <name evidence="12" type="ORF">GCM10011509_08120</name>
</gene>
<organism evidence="12 13">
    <name type="scientific">Ornithinimicrobium pekingense</name>
    <dbReference type="NCBI Taxonomy" id="384677"/>
    <lineage>
        <taxon>Bacteria</taxon>
        <taxon>Bacillati</taxon>
        <taxon>Actinomycetota</taxon>
        <taxon>Actinomycetes</taxon>
        <taxon>Micrococcales</taxon>
        <taxon>Ornithinimicrobiaceae</taxon>
        <taxon>Ornithinimicrobium</taxon>
    </lineage>
</organism>
<evidence type="ECO:0000256" key="7">
    <source>
        <dbReference type="ARBA" id="ARBA00022917"/>
    </source>
</evidence>
<dbReference type="InterPro" id="IPR004500">
    <property type="entry name" value="Pro-tRNA-synth_IIa_bac-type"/>
</dbReference>
<dbReference type="Gene3D" id="3.30.930.10">
    <property type="entry name" value="Bira Bifunctional Protein, Domain 2"/>
    <property type="match status" value="2"/>
</dbReference>
<keyword evidence="6 10" id="KW-0067">ATP-binding</keyword>
<dbReference type="PRINTS" id="PR01046">
    <property type="entry name" value="TRNASYNTHPRO"/>
</dbReference>
<evidence type="ECO:0000313" key="12">
    <source>
        <dbReference type="EMBL" id="GGK62088.1"/>
    </source>
</evidence>
<dbReference type="SUPFAM" id="SSF55681">
    <property type="entry name" value="Class II aaRS and biotin synthetases"/>
    <property type="match status" value="1"/>
</dbReference>
<feature type="domain" description="Aminoacyl-transfer RNA synthetases class-II family profile" evidence="11">
    <location>
        <begin position="35"/>
        <end position="493"/>
    </location>
</feature>
<dbReference type="Pfam" id="PF03129">
    <property type="entry name" value="HGTP_anticodon"/>
    <property type="match status" value="1"/>
</dbReference>
<dbReference type="InterPro" id="IPR002314">
    <property type="entry name" value="aa-tRNA-synt_IIb"/>
</dbReference>
<evidence type="ECO:0000256" key="4">
    <source>
        <dbReference type="ARBA" id="ARBA00022598"/>
    </source>
</evidence>
<dbReference type="Pfam" id="PF00587">
    <property type="entry name" value="tRNA-synt_2b"/>
    <property type="match status" value="1"/>
</dbReference>
<keyword evidence="7 10" id="KW-0648">Protein biosynthesis</keyword>